<comment type="similarity">
    <text evidence="2 19">Belongs to the Nudix hydrolase family.</text>
</comment>
<reference evidence="22" key="1">
    <citation type="submission" date="2016-10" db="EMBL/GenBank/DDBJ databases">
        <authorList>
            <person name="Varghese N."/>
            <person name="Submissions S."/>
        </authorList>
    </citation>
    <scope>NUCLEOTIDE SEQUENCE [LARGE SCALE GENOMIC DNA]</scope>
    <source>
        <strain evidence="22">CBMB127</strain>
    </source>
</reference>
<keyword evidence="7 19" id="KW-0378">Hydrolase</keyword>
<dbReference type="PRINTS" id="PR00502">
    <property type="entry name" value="NUDIXFAMILY"/>
</dbReference>
<keyword evidence="5 18" id="KW-0479">Metal-binding</keyword>
<dbReference type="GO" id="GO:0006260">
    <property type="term" value="P:DNA replication"/>
    <property type="evidence" value="ECO:0007669"/>
    <property type="project" value="UniProtKB-KW"/>
</dbReference>
<feature type="domain" description="Nudix hydrolase" evidence="20">
    <location>
        <begin position="3"/>
        <end position="137"/>
    </location>
</feature>
<evidence type="ECO:0000256" key="13">
    <source>
        <dbReference type="ARBA" id="ARBA00040794"/>
    </source>
</evidence>
<dbReference type="STRING" id="492660.SAMN05192566_0530"/>
<evidence type="ECO:0000313" key="22">
    <source>
        <dbReference type="Proteomes" id="UP000198629"/>
    </source>
</evidence>
<evidence type="ECO:0000256" key="19">
    <source>
        <dbReference type="RuleBase" id="RU003476"/>
    </source>
</evidence>
<dbReference type="RefSeq" id="WP_091469452.1">
    <property type="nucleotide sequence ID" value="NZ_FNFX01000001.1"/>
</dbReference>
<feature type="binding site" evidence="17">
    <location>
        <position position="126"/>
    </location>
    <ligand>
        <name>8-oxo-dGTP</name>
        <dbReference type="ChEBI" id="CHEBI:77896"/>
    </ligand>
</feature>
<keyword evidence="9" id="KW-0234">DNA repair</keyword>
<dbReference type="CDD" id="cd00564">
    <property type="entry name" value="TMP_TenI"/>
    <property type="match status" value="1"/>
</dbReference>
<sequence length="321" mass="35567">MTKLVQVAVAILVRPNGEYLLASRPQGKGWAGWWEFPGGKIEAGETPEHALIREAQEELGITPTQIQPWIKRRYDYPATHDAEAKTVLLHFFFVSAWQGDLSARESQQLAWQHPRLLNVNPVLPANAPIMHALNLPPVYAISNLAEMGQDNFLHALAKQLDQGLQLLQIRESQLATDVLAALSEQVLKICANYDCRCLLNSSPEQALQLGYHGVHLNSQRLLALTQKPEHLLVGASCHDAEQLQKAQVLQLDFALLSPVLPTQSHPEAVGLGWERFAELLNGLEIPVYGLGGMQHEHLAQALACGARGIAMQRAVWQQKKD</sequence>
<dbReference type="PANTHER" id="PTHR47707:SF1">
    <property type="entry name" value="NUDIX HYDROLASE FAMILY PROTEIN"/>
    <property type="match status" value="1"/>
</dbReference>
<dbReference type="GO" id="GO:0044715">
    <property type="term" value="F:8-oxo-dGDP phosphatase activity"/>
    <property type="evidence" value="ECO:0007669"/>
    <property type="project" value="TreeGrafter"/>
</dbReference>
<dbReference type="PROSITE" id="PS51462">
    <property type="entry name" value="NUDIX"/>
    <property type="match status" value="1"/>
</dbReference>
<dbReference type="InterPro" id="IPR015797">
    <property type="entry name" value="NUDIX_hydrolase-like_dom_sf"/>
</dbReference>
<dbReference type="Pfam" id="PF02581">
    <property type="entry name" value="TMP-TENI"/>
    <property type="match status" value="1"/>
</dbReference>
<evidence type="ECO:0000256" key="15">
    <source>
        <dbReference type="ARBA" id="ARBA00041979"/>
    </source>
</evidence>
<protein>
    <recommendedName>
        <fullName evidence="13">8-oxo-dGTP diphosphatase</fullName>
        <ecNumber evidence="12">3.6.1.55</ecNumber>
    </recommendedName>
    <alternativeName>
        <fullName evidence="16">7,8-dihydro-8-oxoguanine-triphosphatase</fullName>
    </alternativeName>
    <alternativeName>
        <fullName evidence="15">Mutator protein MutT</fullName>
    </alternativeName>
    <alternativeName>
        <fullName evidence="14">dGTP pyrophosphohydrolase</fullName>
    </alternativeName>
</protein>
<keyword evidence="3" id="KW-0515">Mutator protein</keyword>
<comment type="catalytic activity">
    <reaction evidence="10">
        <text>8-oxo-dGTP + H2O = 8-oxo-dGMP + diphosphate + H(+)</text>
        <dbReference type="Rhea" id="RHEA:31575"/>
        <dbReference type="ChEBI" id="CHEBI:15377"/>
        <dbReference type="ChEBI" id="CHEBI:15378"/>
        <dbReference type="ChEBI" id="CHEBI:33019"/>
        <dbReference type="ChEBI" id="CHEBI:63224"/>
        <dbReference type="ChEBI" id="CHEBI:77896"/>
        <dbReference type="EC" id="3.6.1.55"/>
    </reaction>
</comment>
<evidence type="ECO:0000256" key="1">
    <source>
        <dbReference type="ARBA" id="ARBA00001946"/>
    </source>
</evidence>
<comment type="catalytic activity">
    <reaction evidence="11">
        <text>8-oxo-GTP + H2O = 8-oxo-GMP + diphosphate + H(+)</text>
        <dbReference type="Rhea" id="RHEA:67616"/>
        <dbReference type="ChEBI" id="CHEBI:15377"/>
        <dbReference type="ChEBI" id="CHEBI:15378"/>
        <dbReference type="ChEBI" id="CHEBI:33019"/>
        <dbReference type="ChEBI" id="CHEBI:143553"/>
        <dbReference type="ChEBI" id="CHEBI:145694"/>
    </reaction>
</comment>
<accession>A0A1G8ZVX8</accession>
<dbReference type="SUPFAM" id="SSF51391">
    <property type="entry name" value="Thiamin phosphate synthase"/>
    <property type="match status" value="1"/>
</dbReference>
<dbReference type="GO" id="GO:0006281">
    <property type="term" value="P:DNA repair"/>
    <property type="evidence" value="ECO:0007669"/>
    <property type="project" value="UniProtKB-KW"/>
</dbReference>
<dbReference type="InterPro" id="IPR000086">
    <property type="entry name" value="NUDIX_hydrolase_dom"/>
</dbReference>
<dbReference type="PANTHER" id="PTHR47707">
    <property type="entry name" value="8-OXO-DGTP DIPHOSPHATASE"/>
    <property type="match status" value="1"/>
</dbReference>
<keyword evidence="22" id="KW-1185">Reference proteome</keyword>
<evidence type="ECO:0000256" key="12">
    <source>
        <dbReference type="ARBA" id="ARBA00038905"/>
    </source>
</evidence>
<keyword evidence="4" id="KW-0235">DNA replication</keyword>
<evidence type="ECO:0000256" key="18">
    <source>
        <dbReference type="PIRSR" id="PIRSR603561-2"/>
    </source>
</evidence>
<dbReference type="InterPro" id="IPR020084">
    <property type="entry name" value="NUDIX_hydrolase_CS"/>
</dbReference>
<dbReference type="Gene3D" id="3.90.79.10">
    <property type="entry name" value="Nucleoside Triphosphate Pyrophosphohydrolase"/>
    <property type="match status" value="1"/>
</dbReference>
<dbReference type="InterPro" id="IPR013785">
    <property type="entry name" value="Aldolase_TIM"/>
</dbReference>
<evidence type="ECO:0000256" key="17">
    <source>
        <dbReference type="PIRSR" id="PIRSR603561-1"/>
    </source>
</evidence>
<dbReference type="InterPro" id="IPR036206">
    <property type="entry name" value="ThiamineP_synth_sf"/>
</dbReference>
<proteinExistence type="inferred from homology"/>
<dbReference type="GO" id="GO:0008413">
    <property type="term" value="F:8-oxo-7,8-dihydroguanosine triphosphate pyrophosphatase activity"/>
    <property type="evidence" value="ECO:0007669"/>
    <property type="project" value="InterPro"/>
</dbReference>
<dbReference type="SUPFAM" id="SSF55811">
    <property type="entry name" value="Nudix"/>
    <property type="match status" value="1"/>
</dbReference>
<dbReference type="AlphaFoldDB" id="A0A1G8ZVX8"/>
<dbReference type="PROSITE" id="PS00893">
    <property type="entry name" value="NUDIX_BOX"/>
    <property type="match status" value="1"/>
</dbReference>
<evidence type="ECO:0000313" key="21">
    <source>
        <dbReference type="EMBL" id="SDK18784.1"/>
    </source>
</evidence>
<dbReference type="Pfam" id="PF00293">
    <property type="entry name" value="NUDIX"/>
    <property type="match status" value="1"/>
</dbReference>
<name>A0A1G8ZVX8_9PROT</name>
<dbReference type="CDD" id="cd03425">
    <property type="entry name" value="NUDIX_MutT_NudA_like"/>
    <property type="match status" value="1"/>
</dbReference>
<evidence type="ECO:0000256" key="5">
    <source>
        <dbReference type="ARBA" id="ARBA00022723"/>
    </source>
</evidence>
<evidence type="ECO:0000256" key="4">
    <source>
        <dbReference type="ARBA" id="ARBA00022705"/>
    </source>
</evidence>
<evidence type="ECO:0000256" key="6">
    <source>
        <dbReference type="ARBA" id="ARBA00022763"/>
    </source>
</evidence>
<feature type="binding site" evidence="18">
    <location>
        <position position="58"/>
    </location>
    <ligand>
        <name>Mg(2+)</name>
        <dbReference type="ChEBI" id="CHEBI:18420"/>
    </ligand>
</feature>
<dbReference type="EC" id="3.6.1.55" evidence="12"/>
<dbReference type="EMBL" id="FNFX01000001">
    <property type="protein sequence ID" value="SDK18784.1"/>
    <property type="molecule type" value="Genomic_DNA"/>
</dbReference>
<gene>
    <name evidence="21" type="ORF">SAMN05192566_0530</name>
</gene>
<keyword evidence="6" id="KW-0227">DNA damage</keyword>
<evidence type="ECO:0000256" key="7">
    <source>
        <dbReference type="ARBA" id="ARBA00022801"/>
    </source>
</evidence>
<dbReference type="NCBIfam" id="TIGR00586">
    <property type="entry name" value="mutt"/>
    <property type="match status" value="1"/>
</dbReference>
<dbReference type="GO" id="GO:0009228">
    <property type="term" value="P:thiamine biosynthetic process"/>
    <property type="evidence" value="ECO:0007669"/>
    <property type="project" value="UniProtKB-KW"/>
</dbReference>
<evidence type="ECO:0000256" key="11">
    <source>
        <dbReference type="ARBA" id="ARBA00036904"/>
    </source>
</evidence>
<feature type="binding site" evidence="17">
    <location>
        <begin position="35"/>
        <end position="38"/>
    </location>
    <ligand>
        <name>8-oxo-dGTP</name>
        <dbReference type="ChEBI" id="CHEBI:77896"/>
    </ligand>
</feature>
<dbReference type="GO" id="GO:0035539">
    <property type="term" value="F:8-oxo-7,8-dihydrodeoxyguanosine triphosphate pyrophosphatase activity"/>
    <property type="evidence" value="ECO:0007669"/>
    <property type="project" value="UniProtKB-EC"/>
</dbReference>
<dbReference type="GO" id="GO:0046872">
    <property type="term" value="F:metal ion binding"/>
    <property type="evidence" value="ECO:0007669"/>
    <property type="project" value="UniProtKB-KW"/>
</dbReference>
<evidence type="ECO:0000259" key="20">
    <source>
        <dbReference type="PROSITE" id="PS51462"/>
    </source>
</evidence>
<evidence type="ECO:0000256" key="9">
    <source>
        <dbReference type="ARBA" id="ARBA00023204"/>
    </source>
</evidence>
<dbReference type="InterPro" id="IPR020476">
    <property type="entry name" value="Nudix_hydrolase"/>
</dbReference>
<keyword evidence="8 18" id="KW-0460">Magnesium</keyword>
<dbReference type="Gene3D" id="3.20.20.70">
    <property type="entry name" value="Aldolase class I"/>
    <property type="match status" value="1"/>
</dbReference>
<evidence type="ECO:0000256" key="10">
    <source>
        <dbReference type="ARBA" id="ARBA00035861"/>
    </source>
</evidence>
<comment type="cofactor">
    <cofactor evidence="1 18">
        <name>Mg(2+)</name>
        <dbReference type="ChEBI" id="CHEBI:18420"/>
    </cofactor>
</comment>
<feature type="binding site" evidence="18">
    <location>
        <position position="38"/>
    </location>
    <ligand>
        <name>Mg(2+)</name>
        <dbReference type="ChEBI" id="CHEBI:18420"/>
    </ligand>
</feature>
<dbReference type="OrthoDB" id="9810648at2"/>
<evidence type="ECO:0000256" key="2">
    <source>
        <dbReference type="ARBA" id="ARBA00005582"/>
    </source>
</evidence>
<evidence type="ECO:0000256" key="14">
    <source>
        <dbReference type="ARBA" id="ARBA00041592"/>
    </source>
</evidence>
<evidence type="ECO:0000256" key="16">
    <source>
        <dbReference type="ARBA" id="ARBA00042798"/>
    </source>
</evidence>
<dbReference type="GO" id="GO:0044716">
    <property type="term" value="F:8-oxo-GDP phosphatase activity"/>
    <property type="evidence" value="ECO:0007669"/>
    <property type="project" value="TreeGrafter"/>
</dbReference>
<organism evidence="21 22">
    <name type="scientific">Methylophilus rhizosphaerae</name>
    <dbReference type="NCBI Taxonomy" id="492660"/>
    <lineage>
        <taxon>Bacteria</taxon>
        <taxon>Pseudomonadati</taxon>
        <taxon>Pseudomonadota</taxon>
        <taxon>Betaproteobacteria</taxon>
        <taxon>Nitrosomonadales</taxon>
        <taxon>Methylophilaceae</taxon>
        <taxon>Methylophilus</taxon>
    </lineage>
</organism>
<dbReference type="NCBIfam" id="NF006530">
    <property type="entry name" value="PRK08999.1"/>
    <property type="match status" value="1"/>
</dbReference>
<feature type="binding site" evidence="17">
    <location>
        <position position="24"/>
    </location>
    <ligand>
        <name>8-oxo-dGTP</name>
        <dbReference type="ChEBI" id="CHEBI:77896"/>
    </ligand>
</feature>
<dbReference type="InterPro" id="IPR047127">
    <property type="entry name" value="MutT-like"/>
</dbReference>
<dbReference type="InterPro" id="IPR003561">
    <property type="entry name" value="Mutator_MutT"/>
</dbReference>
<dbReference type="InterPro" id="IPR022998">
    <property type="entry name" value="ThiamineP_synth_TenI"/>
</dbReference>
<evidence type="ECO:0000256" key="8">
    <source>
        <dbReference type="ARBA" id="ARBA00022842"/>
    </source>
</evidence>
<evidence type="ECO:0000256" key="3">
    <source>
        <dbReference type="ARBA" id="ARBA00022457"/>
    </source>
</evidence>
<dbReference type="Proteomes" id="UP000198629">
    <property type="component" value="Unassembled WGS sequence"/>
</dbReference>